<evidence type="ECO:0000313" key="2">
    <source>
        <dbReference type="Proteomes" id="UP000276133"/>
    </source>
</evidence>
<gene>
    <name evidence="1" type="ORF">BpHYR1_003309</name>
</gene>
<protein>
    <submittedName>
        <fullName evidence="1">Uncharacterized protein</fullName>
    </submittedName>
</protein>
<dbReference type="EMBL" id="REGN01000747">
    <property type="protein sequence ID" value="RNA39500.1"/>
    <property type="molecule type" value="Genomic_DNA"/>
</dbReference>
<evidence type="ECO:0000313" key="1">
    <source>
        <dbReference type="EMBL" id="RNA39500.1"/>
    </source>
</evidence>
<dbReference type="AlphaFoldDB" id="A0A3M7SV84"/>
<reference evidence="1 2" key="1">
    <citation type="journal article" date="2018" name="Sci. Rep.">
        <title>Genomic signatures of local adaptation to the degree of environmental predictability in rotifers.</title>
        <authorList>
            <person name="Franch-Gras L."/>
            <person name="Hahn C."/>
            <person name="Garcia-Roger E.M."/>
            <person name="Carmona M.J."/>
            <person name="Serra M."/>
            <person name="Gomez A."/>
        </authorList>
    </citation>
    <scope>NUCLEOTIDE SEQUENCE [LARGE SCALE GENOMIC DNA]</scope>
    <source>
        <strain evidence="1">HYR1</strain>
    </source>
</reference>
<proteinExistence type="predicted"/>
<sequence>MTSLIMFNLLCKNLSTSMKVSQKHQTKKTMMHLY</sequence>
<keyword evidence="2" id="KW-1185">Reference proteome</keyword>
<comment type="caution">
    <text evidence="1">The sequence shown here is derived from an EMBL/GenBank/DDBJ whole genome shotgun (WGS) entry which is preliminary data.</text>
</comment>
<name>A0A3M7SV84_BRAPC</name>
<organism evidence="1 2">
    <name type="scientific">Brachionus plicatilis</name>
    <name type="common">Marine rotifer</name>
    <name type="synonym">Brachionus muelleri</name>
    <dbReference type="NCBI Taxonomy" id="10195"/>
    <lineage>
        <taxon>Eukaryota</taxon>
        <taxon>Metazoa</taxon>
        <taxon>Spiralia</taxon>
        <taxon>Gnathifera</taxon>
        <taxon>Rotifera</taxon>
        <taxon>Eurotatoria</taxon>
        <taxon>Monogononta</taxon>
        <taxon>Pseudotrocha</taxon>
        <taxon>Ploima</taxon>
        <taxon>Brachionidae</taxon>
        <taxon>Brachionus</taxon>
    </lineage>
</organism>
<dbReference type="Proteomes" id="UP000276133">
    <property type="component" value="Unassembled WGS sequence"/>
</dbReference>
<accession>A0A3M7SV84</accession>